<proteinExistence type="predicted"/>
<dbReference type="AlphaFoldDB" id="A0A7C9VK65"/>
<evidence type="ECO:0000313" key="3">
    <source>
        <dbReference type="Proteomes" id="UP000480266"/>
    </source>
</evidence>
<feature type="non-terminal residue" evidence="2">
    <location>
        <position position="63"/>
    </location>
</feature>
<keyword evidence="3" id="KW-1185">Reference proteome</keyword>
<evidence type="ECO:0000313" key="2">
    <source>
        <dbReference type="EMBL" id="NGX96850.1"/>
    </source>
</evidence>
<accession>A0A7C9VK65</accession>
<comment type="caution">
    <text evidence="2">The sequence shown here is derived from an EMBL/GenBank/DDBJ whole genome shotgun (WGS) entry which is preliminary data.</text>
</comment>
<sequence>MQPLLRKSPRGSTTPTAARQDDWLQAQRYARELGKVLDGSGPRRLAIARAAAELRLTTRQIYN</sequence>
<feature type="region of interest" description="Disordered" evidence="1">
    <location>
        <begin position="1"/>
        <end position="22"/>
    </location>
</feature>
<dbReference type="EMBL" id="JAAMRR010000872">
    <property type="protein sequence ID" value="NGX96850.1"/>
    <property type="molecule type" value="Genomic_DNA"/>
</dbReference>
<name>A0A7C9VK65_9BRAD</name>
<dbReference type="Proteomes" id="UP000480266">
    <property type="component" value="Unassembled WGS sequence"/>
</dbReference>
<evidence type="ECO:0000256" key="1">
    <source>
        <dbReference type="SAM" id="MobiDB-lite"/>
    </source>
</evidence>
<gene>
    <name evidence="2" type="ORF">G4V63_17035</name>
</gene>
<protein>
    <submittedName>
        <fullName evidence="2">Transposase</fullName>
    </submittedName>
</protein>
<organism evidence="2 3">
    <name type="scientific">Candidatus Afipia apatlaquensis</name>
    <dbReference type="NCBI Taxonomy" id="2712852"/>
    <lineage>
        <taxon>Bacteria</taxon>
        <taxon>Pseudomonadati</taxon>
        <taxon>Pseudomonadota</taxon>
        <taxon>Alphaproteobacteria</taxon>
        <taxon>Hyphomicrobiales</taxon>
        <taxon>Nitrobacteraceae</taxon>
        <taxon>Afipia</taxon>
    </lineage>
</organism>
<reference evidence="2" key="1">
    <citation type="submission" date="2020-02" db="EMBL/GenBank/DDBJ databases">
        <title>Draft genome sequence of Candidatus Afipia apatlaquensis IBT-C3, a potential strain for decolorization of textile dyes.</title>
        <authorList>
            <person name="Sanchez-Reyes A."/>
            <person name="Breton-Deval L."/>
            <person name="Mangelson H."/>
            <person name="Sanchez-Flores A."/>
        </authorList>
    </citation>
    <scope>NUCLEOTIDE SEQUENCE [LARGE SCALE GENOMIC DNA]</scope>
    <source>
        <strain evidence="2">IBT-C3</strain>
    </source>
</reference>